<evidence type="ECO:0000256" key="1">
    <source>
        <dbReference type="ARBA" id="ARBA00001947"/>
    </source>
</evidence>
<keyword evidence="9" id="KW-0961">Cell wall biogenesis/degradation</keyword>
<evidence type="ECO:0000256" key="2">
    <source>
        <dbReference type="ARBA" id="ARBA00004776"/>
    </source>
</evidence>
<comment type="similarity">
    <text evidence="10">Belongs to the peptidase M15 family.</text>
</comment>
<evidence type="ECO:0000313" key="13">
    <source>
        <dbReference type="EMBL" id="NML17658.1"/>
    </source>
</evidence>
<dbReference type="GO" id="GO:0046872">
    <property type="term" value="F:metal ion binding"/>
    <property type="evidence" value="ECO:0007669"/>
    <property type="project" value="UniProtKB-KW"/>
</dbReference>
<dbReference type="InterPro" id="IPR010275">
    <property type="entry name" value="MepK"/>
</dbReference>
<protein>
    <recommendedName>
        <fullName evidence="11">Murein endopeptidase K</fullName>
    </recommendedName>
</protein>
<dbReference type="EMBL" id="JABBFW010000020">
    <property type="protein sequence ID" value="NML17658.1"/>
    <property type="molecule type" value="Genomic_DNA"/>
</dbReference>
<evidence type="ECO:0000256" key="8">
    <source>
        <dbReference type="ARBA" id="ARBA00023049"/>
    </source>
</evidence>
<dbReference type="RefSeq" id="WP_169162557.1">
    <property type="nucleotide sequence ID" value="NZ_JABBFW010000020.1"/>
</dbReference>
<comment type="cofactor">
    <cofactor evidence="1">
        <name>Zn(2+)</name>
        <dbReference type="ChEBI" id="CHEBI:29105"/>
    </cofactor>
</comment>
<dbReference type="Pfam" id="PF05951">
    <property type="entry name" value="Peptidase_M15_2"/>
    <property type="match status" value="1"/>
</dbReference>
<keyword evidence="6" id="KW-0378">Hydrolase</keyword>
<evidence type="ECO:0000256" key="11">
    <source>
        <dbReference type="ARBA" id="ARBA00093666"/>
    </source>
</evidence>
<dbReference type="InterPro" id="IPR009045">
    <property type="entry name" value="Zn_M74/Hedgehog-like"/>
</dbReference>
<keyword evidence="4" id="KW-0479">Metal-binding</keyword>
<dbReference type="PANTHER" id="PTHR37425:SF1">
    <property type="entry name" value="OUTER MEMBRANE PROTEIN"/>
    <property type="match status" value="1"/>
</dbReference>
<comment type="pathway">
    <text evidence="2">Cell wall biogenesis; cell wall polysaccharide biosynthesis.</text>
</comment>
<evidence type="ECO:0000256" key="5">
    <source>
        <dbReference type="ARBA" id="ARBA00022729"/>
    </source>
</evidence>
<accession>A0A848FE33</accession>
<comment type="caution">
    <text evidence="13">The sequence shown here is derived from an EMBL/GenBank/DDBJ whole genome shotgun (WGS) entry which is preliminary data.</text>
</comment>
<evidence type="ECO:0000313" key="14">
    <source>
        <dbReference type="Proteomes" id="UP000574067"/>
    </source>
</evidence>
<name>A0A848FE33_9BURK</name>
<evidence type="ECO:0000256" key="6">
    <source>
        <dbReference type="ARBA" id="ARBA00022801"/>
    </source>
</evidence>
<evidence type="ECO:0000256" key="4">
    <source>
        <dbReference type="ARBA" id="ARBA00022723"/>
    </source>
</evidence>
<gene>
    <name evidence="13" type="ORF">HHL10_22055</name>
</gene>
<dbReference type="GO" id="GO:0071555">
    <property type="term" value="P:cell wall organization"/>
    <property type="evidence" value="ECO:0007669"/>
    <property type="project" value="UniProtKB-KW"/>
</dbReference>
<reference evidence="13 14" key="1">
    <citation type="submission" date="2020-04" db="EMBL/GenBank/DDBJ databases">
        <title>Azohydromonas sp. isolated from soil.</title>
        <authorList>
            <person name="Dahal R.H."/>
        </authorList>
    </citation>
    <scope>NUCLEOTIDE SEQUENCE [LARGE SCALE GENOMIC DNA]</scope>
    <source>
        <strain evidence="13 14">G-1-1-14</strain>
    </source>
</reference>
<evidence type="ECO:0000256" key="3">
    <source>
        <dbReference type="ARBA" id="ARBA00022670"/>
    </source>
</evidence>
<dbReference type="SUPFAM" id="SSF55166">
    <property type="entry name" value="Hedgehog/DD-peptidase"/>
    <property type="match status" value="1"/>
</dbReference>
<dbReference type="GO" id="GO:0008237">
    <property type="term" value="F:metallopeptidase activity"/>
    <property type="evidence" value="ECO:0007669"/>
    <property type="project" value="UniProtKB-KW"/>
</dbReference>
<keyword evidence="14" id="KW-1185">Reference proteome</keyword>
<proteinExistence type="inferred from homology"/>
<dbReference type="Proteomes" id="UP000574067">
    <property type="component" value="Unassembled WGS sequence"/>
</dbReference>
<keyword evidence="5 12" id="KW-0732">Signal</keyword>
<dbReference type="PANTHER" id="PTHR37425">
    <property type="match status" value="1"/>
</dbReference>
<dbReference type="InterPro" id="IPR006311">
    <property type="entry name" value="TAT_signal"/>
</dbReference>
<evidence type="ECO:0000256" key="12">
    <source>
        <dbReference type="SAM" id="SignalP"/>
    </source>
</evidence>
<sequence length="183" mass="20264">MNPSHPVPRRRAFLRRAGALAATLPLWSPARAAVPQPRALAFAHTHTGERLQTVFALGESYRPEALGQLNRFLRDHYTGQVGVMDPPLFDLLYRVQALLGCEGPYEVISGYRCPDTNERLRLKGGGGVARRSLHMDGKAIDVRLPGVPLAELRDAALELGRGGVGYYAREQFVHLDTGRVRSW</sequence>
<keyword evidence="7" id="KW-0862">Zinc</keyword>
<feature type="chain" id="PRO_5032638369" description="Murein endopeptidase K" evidence="12">
    <location>
        <begin position="33"/>
        <end position="183"/>
    </location>
</feature>
<dbReference type="CDD" id="cd14844">
    <property type="entry name" value="Zn-DD-carboxypeptidase_like"/>
    <property type="match status" value="1"/>
</dbReference>
<dbReference type="Gene3D" id="3.30.1380.10">
    <property type="match status" value="1"/>
</dbReference>
<dbReference type="GO" id="GO:0006508">
    <property type="term" value="P:proteolysis"/>
    <property type="evidence" value="ECO:0007669"/>
    <property type="project" value="UniProtKB-KW"/>
</dbReference>
<keyword evidence="3" id="KW-0645">Protease</keyword>
<evidence type="ECO:0000256" key="9">
    <source>
        <dbReference type="ARBA" id="ARBA00023316"/>
    </source>
</evidence>
<evidence type="ECO:0000256" key="7">
    <source>
        <dbReference type="ARBA" id="ARBA00022833"/>
    </source>
</evidence>
<dbReference type="AlphaFoldDB" id="A0A848FE33"/>
<feature type="signal peptide" evidence="12">
    <location>
        <begin position="1"/>
        <end position="32"/>
    </location>
</feature>
<organism evidence="13 14">
    <name type="scientific">Azohydromonas caseinilytica</name>
    <dbReference type="NCBI Taxonomy" id="2728836"/>
    <lineage>
        <taxon>Bacteria</taxon>
        <taxon>Pseudomonadati</taxon>
        <taxon>Pseudomonadota</taxon>
        <taxon>Betaproteobacteria</taxon>
        <taxon>Burkholderiales</taxon>
        <taxon>Sphaerotilaceae</taxon>
        <taxon>Azohydromonas</taxon>
    </lineage>
</organism>
<keyword evidence="8" id="KW-0482">Metalloprotease</keyword>
<evidence type="ECO:0000256" key="10">
    <source>
        <dbReference type="ARBA" id="ARBA00093448"/>
    </source>
</evidence>
<dbReference type="PROSITE" id="PS51318">
    <property type="entry name" value="TAT"/>
    <property type="match status" value="1"/>
</dbReference>